<dbReference type="AlphaFoldDB" id="A0A0F6W7E4"/>
<dbReference type="KEGG" id="samy:DB32_006479"/>
<sequence>MERSLLSFAPMTWRRTWLLGCALLVSCGGPPEAPDEWWEAHRSVVGGPDLVDVVVVLDASPGSRARELGERVVLENLEYVLGERDDGDARPRTDTLRVRFVGAGAWCGGALEGVERCGASGEQPVLSRTYWSPDRDDDALLESARCLLREARSACDGPEALDVLAHVLGQPDAAPIGMLVITERDDASRILAGELASRMRRPGELGVVGVDASTAPRWAAARDEIDERSRSWIDASCAEPSGACRLGLLADTLEYQYAWMPALAVDANGHVACRLVEHLPPARSCASLSHLGRVATDEPDVCSVRQDAASGWYYERELRELRFARGHQPVRDSEIVVECAPDARACTRDEECGGARPHCDALRGECVEDCGLGSHDCALDATCDAARHVCVPE</sequence>
<organism evidence="1 2">
    <name type="scientific">Sandaracinus amylolyticus</name>
    <dbReference type="NCBI Taxonomy" id="927083"/>
    <lineage>
        <taxon>Bacteria</taxon>
        <taxon>Pseudomonadati</taxon>
        <taxon>Myxococcota</taxon>
        <taxon>Polyangia</taxon>
        <taxon>Polyangiales</taxon>
        <taxon>Sandaracinaceae</taxon>
        <taxon>Sandaracinus</taxon>
    </lineage>
</organism>
<reference evidence="1 2" key="1">
    <citation type="submission" date="2015-03" db="EMBL/GenBank/DDBJ databases">
        <title>Genome assembly of Sandaracinus amylolyticus DSM 53668.</title>
        <authorList>
            <person name="Sharma G."/>
            <person name="Subramanian S."/>
        </authorList>
    </citation>
    <scope>NUCLEOTIDE SEQUENCE [LARGE SCALE GENOMIC DNA]</scope>
    <source>
        <strain evidence="1 2">DSM 53668</strain>
    </source>
</reference>
<dbReference type="PROSITE" id="PS51257">
    <property type="entry name" value="PROKAR_LIPOPROTEIN"/>
    <property type="match status" value="1"/>
</dbReference>
<dbReference type="Proteomes" id="UP000034883">
    <property type="component" value="Chromosome"/>
</dbReference>
<protein>
    <submittedName>
        <fullName evidence="1">Uncharacterized protein</fullName>
    </submittedName>
</protein>
<name>A0A0F6W7E4_9BACT</name>
<dbReference type="EMBL" id="CP011125">
    <property type="protein sequence ID" value="AKF09330.1"/>
    <property type="molecule type" value="Genomic_DNA"/>
</dbReference>
<evidence type="ECO:0000313" key="1">
    <source>
        <dbReference type="EMBL" id="AKF09330.1"/>
    </source>
</evidence>
<dbReference type="STRING" id="927083.DB32_006479"/>
<evidence type="ECO:0000313" key="2">
    <source>
        <dbReference type="Proteomes" id="UP000034883"/>
    </source>
</evidence>
<proteinExistence type="predicted"/>
<keyword evidence="2" id="KW-1185">Reference proteome</keyword>
<accession>A0A0F6W7E4</accession>
<gene>
    <name evidence="1" type="ORF">DB32_006479</name>
</gene>
<dbReference type="RefSeq" id="WP_053236386.1">
    <property type="nucleotide sequence ID" value="NZ_CP011125.1"/>
</dbReference>